<dbReference type="InParanoid" id="A0A166MNA1"/>
<dbReference type="Proteomes" id="UP000077266">
    <property type="component" value="Unassembled WGS sequence"/>
</dbReference>
<gene>
    <name evidence="2" type="ORF">EXIGLDRAFT_56178</name>
</gene>
<feature type="region of interest" description="Disordered" evidence="1">
    <location>
        <begin position="96"/>
        <end position="117"/>
    </location>
</feature>
<dbReference type="EMBL" id="KV427036">
    <property type="protein sequence ID" value="KZV78220.1"/>
    <property type="molecule type" value="Genomic_DNA"/>
</dbReference>
<feature type="compositionally biased region" description="Basic and acidic residues" evidence="1">
    <location>
        <begin position="107"/>
        <end position="117"/>
    </location>
</feature>
<dbReference type="OrthoDB" id="73875at2759"/>
<evidence type="ECO:0000313" key="2">
    <source>
        <dbReference type="EMBL" id="KZV78220.1"/>
    </source>
</evidence>
<protein>
    <submittedName>
        <fullName evidence="2">Uncharacterized protein</fullName>
    </submittedName>
</protein>
<accession>A0A166MNA1</accession>
<dbReference type="STRING" id="1314781.A0A166MNA1"/>
<keyword evidence="3" id="KW-1185">Reference proteome</keyword>
<organism evidence="2 3">
    <name type="scientific">Exidia glandulosa HHB12029</name>
    <dbReference type="NCBI Taxonomy" id="1314781"/>
    <lineage>
        <taxon>Eukaryota</taxon>
        <taxon>Fungi</taxon>
        <taxon>Dikarya</taxon>
        <taxon>Basidiomycota</taxon>
        <taxon>Agaricomycotina</taxon>
        <taxon>Agaricomycetes</taxon>
        <taxon>Auriculariales</taxon>
        <taxon>Exidiaceae</taxon>
        <taxon>Exidia</taxon>
    </lineage>
</organism>
<evidence type="ECO:0000313" key="3">
    <source>
        <dbReference type="Proteomes" id="UP000077266"/>
    </source>
</evidence>
<name>A0A166MNA1_EXIGL</name>
<dbReference type="AlphaFoldDB" id="A0A166MNA1"/>
<evidence type="ECO:0000256" key="1">
    <source>
        <dbReference type="SAM" id="MobiDB-lite"/>
    </source>
</evidence>
<reference evidence="2 3" key="1">
    <citation type="journal article" date="2016" name="Mol. Biol. Evol.">
        <title>Comparative Genomics of Early-Diverging Mushroom-Forming Fungi Provides Insights into the Origins of Lignocellulose Decay Capabilities.</title>
        <authorList>
            <person name="Nagy L.G."/>
            <person name="Riley R."/>
            <person name="Tritt A."/>
            <person name="Adam C."/>
            <person name="Daum C."/>
            <person name="Floudas D."/>
            <person name="Sun H."/>
            <person name="Yadav J.S."/>
            <person name="Pangilinan J."/>
            <person name="Larsson K.H."/>
            <person name="Matsuura K."/>
            <person name="Barry K."/>
            <person name="Labutti K."/>
            <person name="Kuo R."/>
            <person name="Ohm R.A."/>
            <person name="Bhattacharya S.S."/>
            <person name="Shirouzu T."/>
            <person name="Yoshinaga Y."/>
            <person name="Martin F.M."/>
            <person name="Grigoriev I.V."/>
            <person name="Hibbett D.S."/>
        </authorList>
    </citation>
    <scope>NUCLEOTIDE SEQUENCE [LARGE SCALE GENOMIC DNA]</scope>
    <source>
        <strain evidence="2 3">HHB12029</strain>
    </source>
</reference>
<sequence>MTSKGRPRQATAKQRRSHGCCTTLRTRWTSRSTTYGGANNVTIIIAPGRTPVQAPFPPLVTPESFITPTWPYHILPPTSASTVTFTAPLTGSITYSTSVPVPQESDDPPKRVDKGDENSCNGGGFFNLLFRALISPCMPLDVGI</sequence>
<proteinExistence type="predicted"/>